<comment type="similarity">
    <text evidence="9">Belongs to the peroxiredoxin family. BCP/PrxQ subfamily.</text>
</comment>
<dbReference type="Proteomes" id="UP000232412">
    <property type="component" value="Unassembled WGS sequence"/>
</dbReference>
<name>A0A2H1EJ83_9ARCH</name>
<evidence type="ECO:0000256" key="3">
    <source>
        <dbReference type="ARBA" id="ARBA00022559"/>
    </source>
</evidence>
<keyword evidence="14" id="KW-1185">Reference proteome</keyword>
<comment type="catalytic activity">
    <reaction evidence="10">
        <text>a hydroperoxide + [thioredoxin]-dithiol = an alcohol + [thioredoxin]-disulfide + H2O</text>
        <dbReference type="Rhea" id="RHEA:62620"/>
        <dbReference type="Rhea" id="RHEA-COMP:10698"/>
        <dbReference type="Rhea" id="RHEA-COMP:10700"/>
        <dbReference type="ChEBI" id="CHEBI:15377"/>
        <dbReference type="ChEBI" id="CHEBI:29950"/>
        <dbReference type="ChEBI" id="CHEBI:30879"/>
        <dbReference type="ChEBI" id="CHEBI:35924"/>
        <dbReference type="ChEBI" id="CHEBI:50058"/>
        <dbReference type="EC" id="1.11.1.24"/>
    </reaction>
</comment>
<evidence type="ECO:0000256" key="1">
    <source>
        <dbReference type="ARBA" id="ARBA00011245"/>
    </source>
</evidence>
<evidence type="ECO:0000256" key="11">
    <source>
        <dbReference type="PIRSR" id="PIRSR000239-1"/>
    </source>
</evidence>
<evidence type="ECO:0000256" key="5">
    <source>
        <dbReference type="ARBA" id="ARBA00023002"/>
    </source>
</evidence>
<reference evidence="14" key="1">
    <citation type="submission" date="2016-12" db="EMBL/GenBank/DDBJ databases">
        <authorList>
            <person name="Herbold C."/>
        </authorList>
    </citation>
    <scope>NUCLEOTIDE SEQUENCE [LARGE SCALE GENOMIC DNA]</scope>
</reference>
<sequence length="155" mass="17582">MTHMLSEGDAVPDFELKNSEGKIVKKSDLKGKKYVVYFYPKDFTPGCTTEAAEFAQDYKKFKSEGIEIIGISPDDEESHKKFGEKMKVPFILLADTEKDVAKKFGVWGKKQFMGREYMGVNRTTFLINEKGKILKVFEKVKPAGHAQEVLDAFKA</sequence>
<evidence type="ECO:0000256" key="10">
    <source>
        <dbReference type="ARBA" id="ARBA00049091"/>
    </source>
</evidence>
<keyword evidence="3 13" id="KW-0575">Peroxidase</keyword>
<dbReference type="GO" id="GO:0008379">
    <property type="term" value="F:thioredoxin peroxidase activity"/>
    <property type="evidence" value="ECO:0007669"/>
    <property type="project" value="TreeGrafter"/>
</dbReference>
<dbReference type="PANTHER" id="PTHR42801:SF4">
    <property type="entry name" value="AHPC_TSA FAMILY PROTEIN"/>
    <property type="match status" value="1"/>
</dbReference>
<dbReference type="InterPro" id="IPR050924">
    <property type="entry name" value="Peroxiredoxin_BCP/PrxQ"/>
</dbReference>
<evidence type="ECO:0000313" key="13">
    <source>
        <dbReference type="EMBL" id="SHO47816.1"/>
    </source>
</evidence>
<dbReference type="InterPro" id="IPR036249">
    <property type="entry name" value="Thioredoxin-like_sf"/>
</dbReference>
<dbReference type="FunFam" id="3.40.30.10:FF:000326">
    <property type="entry name" value="Bacterioferritin comigratory protein"/>
    <property type="match status" value="1"/>
</dbReference>
<dbReference type="Pfam" id="PF00578">
    <property type="entry name" value="AhpC-TSA"/>
    <property type="match status" value="1"/>
</dbReference>
<gene>
    <name evidence="13" type="primary">ygaF</name>
    <name evidence="13" type="ORF">NSIN_40240</name>
</gene>
<dbReference type="EC" id="1.11.1.24" evidence="2"/>
<dbReference type="GO" id="GO:0045454">
    <property type="term" value="P:cell redox homeostasis"/>
    <property type="evidence" value="ECO:0007669"/>
    <property type="project" value="TreeGrafter"/>
</dbReference>
<comment type="subunit">
    <text evidence="1">Monomer.</text>
</comment>
<dbReference type="GO" id="GO:0005737">
    <property type="term" value="C:cytoplasm"/>
    <property type="evidence" value="ECO:0007669"/>
    <property type="project" value="TreeGrafter"/>
</dbReference>
<keyword evidence="6" id="KW-1015">Disulfide bond</keyword>
<feature type="domain" description="Thioredoxin" evidence="12">
    <location>
        <begin position="5"/>
        <end position="155"/>
    </location>
</feature>
<evidence type="ECO:0000256" key="7">
    <source>
        <dbReference type="ARBA" id="ARBA00023284"/>
    </source>
</evidence>
<dbReference type="GO" id="GO:0034599">
    <property type="term" value="P:cellular response to oxidative stress"/>
    <property type="evidence" value="ECO:0007669"/>
    <property type="project" value="TreeGrafter"/>
</dbReference>
<dbReference type="NCBIfam" id="NF006960">
    <property type="entry name" value="PRK09437.1"/>
    <property type="match status" value="1"/>
</dbReference>
<keyword evidence="5 13" id="KW-0560">Oxidoreductase</keyword>
<protein>
    <recommendedName>
        <fullName evidence="2">thioredoxin-dependent peroxiredoxin</fullName>
        <ecNumber evidence="2">1.11.1.24</ecNumber>
    </recommendedName>
    <alternativeName>
        <fullName evidence="8">Thioredoxin peroxidase</fullName>
    </alternativeName>
</protein>
<dbReference type="PROSITE" id="PS51352">
    <property type="entry name" value="THIOREDOXIN_2"/>
    <property type="match status" value="1"/>
</dbReference>
<dbReference type="EMBL" id="FRFC01000005">
    <property type="protein sequence ID" value="SHO47816.1"/>
    <property type="molecule type" value="Genomic_DNA"/>
</dbReference>
<dbReference type="CDD" id="cd03017">
    <property type="entry name" value="PRX_BCP"/>
    <property type="match status" value="1"/>
</dbReference>
<keyword evidence="4" id="KW-0049">Antioxidant</keyword>
<evidence type="ECO:0000256" key="6">
    <source>
        <dbReference type="ARBA" id="ARBA00023157"/>
    </source>
</evidence>
<dbReference type="SUPFAM" id="SSF52833">
    <property type="entry name" value="Thioredoxin-like"/>
    <property type="match status" value="1"/>
</dbReference>
<evidence type="ECO:0000256" key="9">
    <source>
        <dbReference type="ARBA" id="ARBA00038489"/>
    </source>
</evidence>
<evidence type="ECO:0000256" key="8">
    <source>
        <dbReference type="ARBA" id="ARBA00032824"/>
    </source>
</evidence>
<proteinExistence type="inferred from homology"/>
<organism evidence="13 14">
    <name type="scientific">Nitrosotalea sinensis</name>
    <dbReference type="NCBI Taxonomy" id="1499975"/>
    <lineage>
        <taxon>Archaea</taxon>
        <taxon>Nitrososphaerota</taxon>
        <taxon>Nitrososphaeria</taxon>
        <taxon>Nitrosotaleales</taxon>
        <taxon>Nitrosotaleaceae</taxon>
        <taxon>Nitrosotalea</taxon>
    </lineage>
</organism>
<evidence type="ECO:0000256" key="2">
    <source>
        <dbReference type="ARBA" id="ARBA00013017"/>
    </source>
</evidence>
<feature type="active site" description="Cysteine sulfenic acid (-SOH) intermediate; for peroxidase activity" evidence="11">
    <location>
        <position position="47"/>
    </location>
</feature>
<accession>A0A2H1EJ83</accession>
<dbReference type="InterPro" id="IPR013766">
    <property type="entry name" value="Thioredoxin_domain"/>
</dbReference>
<evidence type="ECO:0000259" key="12">
    <source>
        <dbReference type="PROSITE" id="PS51352"/>
    </source>
</evidence>
<keyword evidence="7" id="KW-0676">Redox-active center</keyword>
<dbReference type="PANTHER" id="PTHR42801">
    <property type="entry name" value="THIOREDOXIN-DEPENDENT PEROXIDE REDUCTASE"/>
    <property type="match status" value="1"/>
</dbReference>
<dbReference type="AlphaFoldDB" id="A0A2H1EJ83"/>
<evidence type="ECO:0000256" key="4">
    <source>
        <dbReference type="ARBA" id="ARBA00022862"/>
    </source>
</evidence>
<dbReference type="PIRSF" id="PIRSF000239">
    <property type="entry name" value="AHPC"/>
    <property type="match status" value="1"/>
</dbReference>
<dbReference type="InterPro" id="IPR000866">
    <property type="entry name" value="AhpC/TSA"/>
</dbReference>
<evidence type="ECO:0000313" key="14">
    <source>
        <dbReference type="Proteomes" id="UP000232412"/>
    </source>
</evidence>
<dbReference type="InterPro" id="IPR024706">
    <property type="entry name" value="Peroxiredoxin_AhpC-typ"/>
</dbReference>
<dbReference type="Gene3D" id="3.40.30.10">
    <property type="entry name" value="Glutaredoxin"/>
    <property type="match status" value="1"/>
</dbReference>